<evidence type="ECO:0000313" key="2">
    <source>
        <dbReference type="Proteomes" id="UP000237347"/>
    </source>
</evidence>
<protein>
    <submittedName>
        <fullName evidence="1">3-oxo-Delta(4,5)-steroid 5-beta-reductase</fullName>
    </submittedName>
</protein>
<comment type="caution">
    <text evidence="1">The sequence shown here is derived from an EMBL/GenBank/DDBJ whole genome shotgun (WGS) entry which is preliminary data.</text>
</comment>
<name>A0AAW0IKJ2_QUESU</name>
<accession>A0AAW0IKJ2</accession>
<gene>
    <name evidence="1" type="primary">VEP1_2</name>
    <name evidence="1" type="ORF">CFP56_002608</name>
</gene>
<dbReference type="Proteomes" id="UP000237347">
    <property type="component" value="Unassembled WGS sequence"/>
</dbReference>
<dbReference type="EMBL" id="PKMF04001062">
    <property type="protein sequence ID" value="KAK7814772.1"/>
    <property type="molecule type" value="Genomic_DNA"/>
</dbReference>
<dbReference type="PANTHER" id="PTHR32487:SF0">
    <property type="entry name" value="3-OXO-DELTA(4,5)-STEROID 5-BETA-REDUCTASE"/>
    <property type="match status" value="1"/>
</dbReference>
<evidence type="ECO:0000313" key="1">
    <source>
        <dbReference type="EMBL" id="KAK7814772.1"/>
    </source>
</evidence>
<keyword evidence="2" id="KW-1185">Reference proteome</keyword>
<sequence>MASDANLIAEQQIWVVVDPKARNEAFNCNNGDVFKWRHHWKVLANKFGIENYGFEEGEKVSLVELMKDKGPLQPTKLEDVGVWWFVDLMHLIGDFVDSMNESKEYGSLEFRNSERSLIAWIDKIKIYKIPLTYSNFRMSWWWARSVGAAKKKYEEDFEAPRGYQSVGLVIGVTGIVGNSLAEILRLSDSQVGLGKSMVWHVVPAQIGTKTTQLSTSNAMSLTQKKPNQTFPTH</sequence>
<dbReference type="Gene3D" id="3.40.50.720">
    <property type="entry name" value="NAD(P)-binding Rossmann-like Domain"/>
    <property type="match status" value="1"/>
</dbReference>
<dbReference type="AlphaFoldDB" id="A0AAW0IKJ2"/>
<organism evidence="1 2">
    <name type="scientific">Quercus suber</name>
    <name type="common">Cork oak</name>
    <dbReference type="NCBI Taxonomy" id="58331"/>
    <lineage>
        <taxon>Eukaryota</taxon>
        <taxon>Viridiplantae</taxon>
        <taxon>Streptophyta</taxon>
        <taxon>Embryophyta</taxon>
        <taxon>Tracheophyta</taxon>
        <taxon>Spermatophyta</taxon>
        <taxon>Magnoliopsida</taxon>
        <taxon>eudicotyledons</taxon>
        <taxon>Gunneridae</taxon>
        <taxon>Pentapetalae</taxon>
        <taxon>rosids</taxon>
        <taxon>fabids</taxon>
        <taxon>Fagales</taxon>
        <taxon>Fagaceae</taxon>
        <taxon>Quercus</taxon>
    </lineage>
</organism>
<proteinExistence type="predicted"/>
<reference evidence="1 2" key="1">
    <citation type="journal article" date="2018" name="Sci. Data">
        <title>The draft genome sequence of cork oak.</title>
        <authorList>
            <person name="Ramos A.M."/>
            <person name="Usie A."/>
            <person name="Barbosa P."/>
            <person name="Barros P.M."/>
            <person name="Capote T."/>
            <person name="Chaves I."/>
            <person name="Simoes F."/>
            <person name="Abreu I."/>
            <person name="Carrasquinho I."/>
            <person name="Faro C."/>
            <person name="Guimaraes J.B."/>
            <person name="Mendonca D."/>
            <person name="Nobrega F."/>
            <person name="Rodrigues L."/>
            <person name="Saibo N.J.M."/>
            <person name="Varela M.C."/>
            <person name="Egas C."/>
            <person name="Matos J."/>
            <person name="Miguel C.M."/>
            <person name="Oliveira M.M."/>
            <person name="Ricardo C.P."/>
            <person name="Goncalves S."/>
        </authorList>
    </citation>
    <scope>NUCLEOTIDE SEQUENCE [LARGE SCALE GENOMIC DNA]</scope>
    <source>
        <strain evidence="2">cv. HL8</strain>
    </source>
</reference>
<dbReference type="PANTHER" id="PTHR32487">
    <property type="entry name" value="3-OXO-DELTA(4,5)-STEROID 5-BETA-REDUCTASE"/>
    <property type="match status" value="1"/>
</dbReference>